<evidence type="ECO:0000256" key="8">
    <source>
        <dbReference type="ARBA" id="ARBA00022989"/>
    </source>
</evidence>
<dbReference type="GO" id="GO:0015031">
    <property type="term" value="P:protein transport"/>
    <property type="evidence" value="ECO:0007669"/>
    <property type="project" value="UniProtKB-KW"/>
</dbReference>
<feature type="compositionally biased region" description="Pro residues" evidence="10">
    <location>
        <begin position="102"/>
        <end position="112"/>
    </location>
</feature>
<dbReference type="eggNOG" id="ENOG502SCD1">
    <property type="taxonomic scope" value="Eukaryota"/>
</dbReference>
<dbReference type="GO" id="GO:0005484">
    <property type="term" value="F:SNAP receptor activity"/>
    <property type="evidence" value="ECO:0007669"/>
    <property type="project" value="TreeGrafter"/>
</dbReference>
<dbReference type="AlphaFoldDB" id="W4K795"/>
<evidence type="ECO:0000256" key="5">
    <source>
        <dbReference type="ARBA" id="ARBA00022824"/>
    </source>
</evidence>
<sequence length="283" mass="31035">MNIHSNDQMLHDRINLGRLVKRLETSVAQPDSNYVGGQEAWVKSQSMLQKIKFARKLLSNLASFNEMDLSSKSRQRNDDLRRTLDRLESTAESLSGRLSTPSPRPSPLLPSIPLPLLSARGIEQPVTPASAISTDGAPLAPPPEQDLLLSPADDDPIVLSEPTLTNSGSTLFLPSSTKAATTPSPAFLQNSSVIQHELSAQLAQMAGQLRRNAVHFSEVLARDQAIMSDAEEKIGANFDVMKKERVRLRDHRGKSMGTTCITLASIIAVVIAFIWMFFVIRLT</sequence>
<keyword evidence="6" id="KW-0931">ER-Golgi transport</keyword>
<evidence type="ECO:0000256" key="3">
    <source>
        <dbReference type="ARBA" id="ARBA00022448"/>
    </source>
</evidence>
<dbReference type="KEGG" id="hir:HETIRDRAFT_439985"/>
<accession>W4K795</accession>
<keyword evidence="7" id="KW-0653">Protein transport</keyword>
<protein>
    <submittedName>
        <fullName evidence="12">Uncharacterized protein</fullName>
    </submittedName>
</protein>
<keyword evidence="9 11" id="KW-0472">Membrane</keyword>
<name>W4K795_HETIT</name>
<dbReference type="HOGENOM" id="CLU_083976_0_0_1"/>
<dbReference type="CDD" id="cd15860">
    <property type="entry name" value="SNARE_USE1"/>
    <property type="match status" value="1"/>
</dbReference>
<evidence type="ECO:0000256" key="1">
    <source>
        <dbReference type="ARBA" id="ARBA00004163"/>
    </source>
</evidence>
<comment type="similarity">
    <text evidence="2">Belongs to the USE1 family.</text>
</comment>
<keyword evidence="3" id="KW-0813">Transport</keyword>
<dbReference type="PANTHER" id="PTHR13050">
    <property type="entry name" value="USE1-LIKE PROTEIN"/>
    <property type="match status" value="1"/>
</dbReference>
<reference evidence="12 13" key="1">
    <citation type="journal article" date="2012" name="New Phytol.">
        <title>Insight into trade-off between wood decay and parasitism from the genome of a fungal forest pathogen.</title>
        <authorList>
            <person name="Olson A."/>
            <person name="Aerts A."/>
            <person name="Asiegbu F."/>
            <person name="Belbahri L."/>
            <person name="Bouzid O."/>
            <person name="Broberg A."/>
            <person name="Canback B."/>
            <person name="Coutinho P.M."/>
            <person name="Cullen D."/>
            <person name="Dalman K."/>
            <person name="Deflorio G."/>
            <person name="van Diepen L.T."/>
            <person name="Dunand C."/>
            <person name="Duplessis S."/>
            <person name="Durling M."/>
            <person name="Gonthier P."/>
            <person name="Grimwood J."/>
            <person name="Fossdal C.G."/>
            <person name="Hansson D."/>
            <person name="Henrissat B."/>
            <person name="Hietala A."/>
            <person name="Himmelstrand K."/>
            <person name="Hoffmeister D."/>
            <person name="Hogberg N."/>
            <person name="James T.Y."/>
            <person name="Karlsson M."/>
            <person name="Kohler A."/>
            <person name="Kues U."/>
            <person name="Lee Y.H."/>
            <person name="Lin Y.C."/>
            <person name="Lind M."/>
            <person name="Lindquist E."/>
            <person name="Lombard V."/>
            <person name="Lucas S."/>
            <person name="Lunden K."/>
            <person name="Morin E."/>
            <person name="Murat C."/>
            <person name="Park J."/>
            <person name="Raffaello T."/>
            <person name="Rouze P."/>
            <person name="Salamov A."/>
            <person name="Schmutz J."/>
            <person name="Solheim H."/>
            <person name="Stahlberg J."/>
            <person name="Velez H."/>
            <person name="de Vries R.P."/>
            <person name="Wiebenga A."/>
            <person name="Woodward S."/>
            <person name="Yakovlev I."/>
            <person name="Garbelotto M."/>
            <person name="Martin F."/>
            <person name="Grigoriev I.V."/>
            <person name="Stenlid J."/>
        </authorList>
    </citation>
    <scope>NUCLEOTIDE SEQUENCE [LARGE SCALE GENOMIC DNA]</scope>
    <source>
        <strain evidence="12 13">TC 32-1</strain>
    </source>
</reference>
<evidence type="ECO:0000256" key="6">
    <source>
        <dbReference type="ARBA" id="ARBA00022892"/>
    </source>
</evidence>
<comment type="subcellular location">
    <subcellularLocation>
        <location evidence="1">Endoplasmic reticulum membrane</location>
        <topology evidence="1">Single-pass type IV membrane protein</topology>
    </subcellularLocation>
</comment>
<evidence type="ECO:0000256" key="11">
    <source>
        <dbReference type="SAM" id="Phobius"/>
    </source>
</evidence>
<dbReference type="STRING" id="747525.W4K795"/>
<dbReference type="GO" id="GO:0006890">
    <property type="term" value="P:retrograde vesicle-mediated transport, Golgi to endoplasmic reticulum"/>
    <property type="evidence" value="ECO:0007669"/>
    <property type="project" value="TreeGrafter"/>
</dbReference>
<dbReference type="InParanoid" id="W4K795"/>
<dbReference type="GO" id="GO:0031201">
    <property type="term" value="C:SNARE complex"/>
    <property type="evidence" value="ECO:0007669"/>
    <property type="project" value="TreeGrafter"/>
</dbReference>
<dbReference type="GeneID" id="20675214"/>
<evidence type="ECO:0000256" key="2">
    <source>
        <dbReference type="ARBA" id="ARBA00007891"/>
    </source>
</evidence>
<evidence type="ECO:0000313" key="12">
    <source>
        <dbReference type="EMBL" id="ETW81629.1"/>
    </source>
</evidence>
<feature type="transmembrane region" description="Helical" evidence="11">
    <location>
        <begin position="255"/>
        <end position="280"/>
    </location>
</feature>
<evidence type="ECO:0000256" key="4">
    <source>
        <dbReference type="ARBA" id="ARBA00022692"/>
    </source>
</evidence>
<evidence type="ECO:0000256" key="9">
    <source>
        <dbReference type="ARBA" id="ARBA00023136"/>
    </source>
</evidence>
<evidence type="ECO:0000256" key="7">
    <source>
        <dbReference type="ARBA" id="ARBA00022927"/>
    </source>
</evidence>
<dbReference type="Pfam" id="PF09753">
    <property type="entry name" value="Use1"/>
    <property type="match status" value="1"/>
</dbReference>
<keyword evidence="4 11" id="KW-0812">Transmembrane</keyword>
<gene>
    <name evidence="12" type="ORF">HETIRDRAFT_439985</name>
</gene>
<evidence type="ECO:0000256" key="10">
    <source>
        <dbReference type="SAM" id="MobiDB-lite"/>
    </source>
</evidence>
<keyword evidence="8 11" id="KW-1133">Transmembrane helix</keyword>
<dbReference type="EMBL" id="KI925458">
    <property type="protein sequence ID" value="ETW81629.1"/>
    <property type="molecule type" value="Genomic_DNA"/>
</dbReference>
<feature type="region of interest" description="Disordered" evidence="10">
    <location>
        <begin position="88"/>
        <end position="112"/>
    </location>
</feature>
<dbReference type="GO" id="GO:0005789">
    <property type="term" value="C:endoplasmic reticulum membrane"/>
    <property type="evidence" value="ECO:0007669"/>
    <property type="project" value="UniProtKB-SubCell"/>
</dbReference>
<dbReference type="Proteomes" id="UP000030671">
    <property type="component" value="Unassembled WGS sequence"/>
</dbReference>
<dbReference type="OrthoDB" id="4506189at2759"/>
<dbReference type="RefSeq" id="XP_009546259.1">
    <property type="nucleotide sequence ID" value="XM_009547964.1"/>
</dbReference>
<keyword evidence="13" id="KW-1185">Reference proteome</keyword>
<proteinExistence type="inferred from homology"/>
<evidence type="ECO:0000313" key="13">
    <source>
        <dbReference type="Proteomes" id="UP000030671"/>
    </source>
</evidence>
<dbReference type="InterPro" id="IPR019150">
    <property type="entry name" value="Vesicle_transport_protein_Use1"/>
</dbReference>
<organism evidence="12 13">
    <name type="scientific">Heterobasidion irregulare (strain TC 32-1)</name>
    <dbReference type="NCBI Taxonomy" id="747525"/>
    <lineage>
        <taxon>Eukaryota</taxon>
        <taxon>Fungi</taxon>
        <taxon>Dikarya</taxon>
        <taxon>Basidiomycota</taxon>
        <taxon>Agaricomycotina</taxon>
        <taxon>Agaricomycetes</taxon>
        <taxon>Russulales</taxon>
        <taxon>Bondarzewiaceae</taxon>
        <taxon>Heterobasidion</taxon>
        <taxon>Heterobasidion annosum species complex</taxon>
    </lineage>
</organism>
<dbReference type="PANTHER" id="PTHR13050:SF7">
    <property type="entry name" value="VESICLE TRANSPORT PROTEIN USE1"/>
    <property type="match status" value="1"/>
</dbReference>
<keyword evidence="5" id="KW-0256">Endoplasmic reticulum</keyword>